<dbReference type="GO" id="GO:0005930">
    <property type="term" value="C:axoneme"/>
    <property type="evidence" value="ECO:0007669"/>
    <property type="project" value="TreeGrafter"/>
</dbReference>
<evidence type="ECO:0000313" key="8">
    <source>
        <dbReference type="Proteomes" id="UP001515480"/>
    </source>
</evidence>
<dbReference type="PANTHER" id="PTHR12509">
    <property type="entry name" value="SPERMATOGENESIS-ASSOCIATED 4-RELATED"/>
    <property type="match status" value="1"/>
</dbReference>
<organism evidence="7 8">
    <name type="scientific">Prymnesium parvum</name>
    <name type="common">Toxic golden alga</name>
    <dbReference type="NCBI Taxonomy" id="97485"/>
    <lineage>
        <taxon>Eukaryota</taxon>
        <taxon>Haptista</taxon>
        <taxon>Haptophyta</taxon>
        <taxon>Prymnesiophyceae</taxon>
        <taxon>Prymnesiales</taxon>
        <taxon>Prymnesiaceae</taxon>
        <taxon>Prymnesium</taxon>
    </lineage>
</organism>
<dbReference type="PANTHER" id="PTHR12509:SF8">
    <property type="entry name" value="SPERMATOGENESIS-ASSOCIATED PROTEIN 4"/>
    <property type="match status" value="1"/>
</dbReference>
<dbReference type="InterPro" id="IPR016024">
    <property type="entry name" value="ARM-type_fold"/>
</dbReference>
<dbReference type="GO" id="GO:0051493">
    <property type="term" value="P:regulation of cytoskeleton organization"/>
    <property type="evidence" value="ECO:0007669"/>
    <property type="project" value="TreeGrafter"/>
</dbReference>
<evidence type="ECO:0000313" key="7">
    <source>
        <dbReference type="EMBL" id="KAL1499085.1"/>
    </source>
</evidence>
<feature type="region of interest" description="Disordered" evidence="5">
    <location>
        <begin position="230"/>
        <end position="251"/>
    </location>
</feature>
<dbReference type="Gene3D" id="1.10.418.10">
    <property type="entry name" value="Calponin-like domain"/>
    <property type="match status" value="1"/>
</dbReference>
<comment type="caution">
    <text evidence="7">The sequence shown here is derived from an EMBL/GenBank/DDBJ whole genome shotgun (WGS) entry which is preliminary data.</text>
</comment>
<dbReference type="SUPFAM" id="SSF47576">
    <property type="entry name" value="Calponin-homology domain, CH-domain"/>
    <property type="match status" value="1"/>
</dbReference>
<dbReference type="InterPro" id="IPR036872">
    <property type="entry name" value="CH_dom_sf"/>
</dbReference>
<evidence type="ECO:0000256" key="4">
    <source>
        <dbReference type="ARBA" id="ARBA00071322"/>
    </source>
</evidence>
<dbReference type="SUPFAM" id="SSF48371">
    <property type="entry name" value="ARM repeat"/>
    <property type="match status" value="1"/>
</dbReference>
<dbReference type="GO" id="GO:0005634">
    <property type="term" value="C:nucleus"/>
    <property type="evidence" value="ECO:0007669"/>
    <property type="project" value="UniProtKB-SubCell"/>
</dbReference>
<feature type="domain" description="Calponin-homology (CH)" evidence="6">
    <location>
        <begin position="2"/>
        <end position="107"/>
    </location>
</feature>
<dbReference type="InterPro" id="IPR010441">
    <property type="entry name" value="CH_2"/>
</dbReference>
<keyword evidence="2" id="KW-0539">Nucleus</keyword>
<dbReference type="EMBL" id="JBGBPQ010000026">
    <property type="protein sequence ID" value="KAL1499085.1"/>
    <property type="molecule type" value="Genomic_DNA"/>
</dbReference>
<dbReference type="AlphaFoldDB" id="A0AB34II94"/>
<evidence type="ECO:0000256" key="5">
    <source>
        <dbReference type="SAM" id="MobiDB-lite"/>
    </source>
</evidence>
<comment type="subcellular location">
    <subcellularLocation>
        <location evidence="1">Nucleus</location>
    </subcellularLocation>
</comment>
<comment type="function">
    <text evidence="3">May play a role in apoptosis regulation.</text>
</comment>
<accession>A0AB34II94</accession>
<dbReference type="Proteomes" id="UP001515480">
    <property type="component" value="Unassembled WGS sequence"/>
</dbReference>
<dbReference type="InterPro" id="IPR052111">
    <property type="entry name" value="Spermatogenesis_Ciliary_MAP"/>
</dbReference>
<dbReference type="Pfam" id="PF06294">
    <property type="entry name" value="CH_2"/>
    <property type="match status" value="1"/>
</dbReference>
<evidence type="ECO:0000256" key="3">
    <source>
        <dbReference type="ARBA" id="ARBA00058372"/>
    </source>
</evidence>
<dbReference type="PROSITE" id="PS50021">
    <property type="entry name" value="CH"/>
    <property type="match status" value="1"/>
</dbReference>
<sequence length="748" mass="80802">MSGLPRELLKWLQSLDLTYSVKNVKRDFSNGFLVAEIFSRYYVQDVEMHSFDNGTSLQRKLDNWGQLNKFFVKRGIKIDREIIDDVVHCKTVEAPTTLITQIYTMLTRREIRCTPAVDVAIAGSDVTSVPPFARPNASSLLASNIKGSELVTSLQDRSAAQSRAKALLEEHSAALRQERTNDPSRFATTNTLNSSMYQSMLRGPSKPVSESVETATVRFQEVKVRPVDRQISQLRASRDPTNGGGGGSHAASAAAAAPVPASAPPCADVMQLLSEAVLAQPALLQGEAPPADSAFLTLVRALPDADEALAASFFHSAAANVGAMADSCLQSPRQAWQLFNLLLQAMTAAAASAAVSEAIASLLCAVGTRLVAADSKAAQSLLHDFGLPRLLPLLSQQPARRRELLSVLYAFCAPTPEAHMDTIRWLQESLPDQKEFLLTLSVLITLEPEFSGDLIDLYVYYCVIALGMPSTRLRSAALSMLPVVFEYDYALVLRLLPRLTMLAEEPWWEVSAGLGKICSLLLCIPAGATSEEAPAVLELLLRVLASRNPMVLRHVLPDAAPLVGAQPGVGRAFAAALVEMPPPERAAVLQTTAGWPKLQVAQALLSLAKEQALDHLLGAHADVLLAVICTPLDAGKEAWAAWLKANKDYLYVGLCDEDLCQQMSTALLTLFRFLRELALPTFSTLFSSLRMLSGPDGHPMCQTSADTLLTGLYRMGEPFSGAVAKLVGEFEAPMRQAMGQTVKLVSGA</sequence>
<dbReference type="GO" id="GO:0008017">
    <property type="term" value="F:microtubule binding"/>
    <property type="evidence" value="ECO:0007669"/>
    <property type="project" value="TreeGrafter"/>
</dbReference>
<protein>
    <recommendedName>
        <fullName evidence="4">Spermatogenesis-associated protein 4</fullName>
    </recommendedName>
</protein>
<dbReference type="InterPro" id="IPR001715">
    <property type="entry name" value="CH_dom"/>
</dbReference>
<dbReference type="FunFam" id="1.10.418.10:FF:000061">
    <property type="entry name" value="Spermatogenesis associated 4"/>
    <property type="match status" value="1"/>
</dbReference>
<evidence type="ECO:0000259" key="6">
    <source>
        <dbReference type="PROSITE" id="PS50021"/>
    </source>
</evidence>
<keyword evidence="8" id="KW-1185">Reference proteome</keyword>
<proteinExistence type="predicted"/>
<reference evidence="7 8" key="1">
    <citation type="journal article" date="2024" name="Science">
        <title>Giant polyketide synthase enzymes in the biosynthesis of giant marine polyether toxins.</title>
        <authorList>
            <person name="Fallon T.R."/>
            <person name="Shende V.V."/>
            <person name="Wierzbicki I.H."/>
            <person name="Pendleton A.L."/>
            <person name="Watervoot N.F."/>
            <person name="Auber R.P."/>
            <person name="Gonzalez D.J."/>
            <person name="Wisecaver J.H."/>
            <person name="Moore B.S."/>
        </authorList>
    </citation>
    <scope>NUCLEOTIDE SEQUENCE [LARGE SCALE GENOMIC DNA]</scope>
    <source>
        <strain evidence="7 8">12B1</strain>
    </source>
</reference>
<gene>
    <name evidence="7" type="ORF">AB1Y20_013599</name>
</gene>
<name>A0AB34II94_PRYPA</name>
<evidence type="ECO:0000256" key="2">
    <source>
        <dbReference type="ARBA" id="ARBA00023242"/>
    </source>
</evidence>
<evidence type="ECO:0000256" key="1">
    <source>
        <dbReference type="ARBA" id="ARBA00004123"/>
    </source>
</evidence>